<evidence type="ECO:0000313" key="4">
    <source>
        <dbReference type="Proteomes" id="UP000607559"/>
    </source>
</evidence>
<sequence length="177" mass="18765">MKKYIAPLAALLLLTGSAFAFIAATNWQIADGYNIAFSSDDAGGIFKGFKGTIAFDEQNPAASKFDVTIDVATVNTGNGLQNKHLKSDEWLDATKYPTIHFVSKSVAKTANGYQVTGDLAMHGVTKAITFPFTFKKTGTGGTFAGSFTVNRNDFKVGKPGGEVGESIKIDVSVPVTK</sequence>
<feature type="signal peptide" evidence="1">
    <location>
        <begin position="1"/>
        <end position="20"/>
    </location>
</feature>
<reference evidence="3" key="1">
    <citation type="journal article" date="2014" name="Int. J. Syst. Evol. Microbiol.">
        <title>Complete genome sequence of Corynebacterium casei LMG S-19264T (=DSM 44701T), isolated from a smear-ripened cheese.</title>
        <authorList>
            <consortium name="US DOE Joint Genome Institute (JGI-PGF)"/>
            <person name="Walter F."/>
            <person name="Albersmeier A."/>
            <person name="Kalinowski J."/>
            <person name="Ruckert C."/>
        </authorList>
    </citation>
    <scope>NUCLEOTIDE SEQUENCE</scope>
    <source>
        <strain evidence="3">CGMCC 1.15448</strain>
    </source>
</reference>
<dbReference type="InterPro" id="IPR036761">
    <property type="entry name" value="TTHA0802/YceI-like_sf"/>
</dbReference>
<comment type="caution">
    <text evidence="3">The sequence shown here is derived from an EMBL/GenBank/DDBJ whole genome shotgun (WGS) entry which is preliminary data.</text>
</comment>
<keyword evidence="1" id="KW-0732">Signal</keyword>
<dbReference type="Gene3D" id="2.40.128.110">
    <property type="entry name" value="Lipid/polyisoprenoid-binding, YceI-like"/>
    <property type="match status" value="1"/>
</dbReference>
<dbReference type="EMBL" id="BMJC01000002">
    <property type="protein sequence ID" value="GGA94122.1"/>
    <property type="molecule type" value="Genomic_DNA"/>
</dbReference>
<name>A0A8J2UBE3_9BACT</name>
<keyword evidence="4" id="KW-1185">Reference proteome</keyword>
<dbReference type="RefSeq" id="WP_188930574.1">
    <property type="nucleotide sequence ID" value="NZ_BMJC01000002.1"/>
</dbReference>
<dbReference type="AlphaFoldDB" id="A0A8J2UBE3"/>
<dbReference type="SUPFAM" id="SSF101874">
    <property type="entry name" value="YceI-like"/>
    <property type="match status" value="1"/>
</dbReference>
<gene>
    <name evidence="3" type="ORF">GCM10011511_16790</name>
</gene>
<feature type="domain" description="Lipid/polyisoprenoid-binding YceI-like" evidence="2">
    <location>
        <begin position="26"/>
        <end position="176"/>
    </location>
</feature>
<evidence type="ECO:0000256" key="1">
    <source>
        <dbReference type="SAM" id="SignalP"/>
    </source>
</evidence>
<dbReference type="InterPro" id="IPR007372">
    <property type="entry name" value="Lipid/polyisoprenoid-bd_YceI"/>
</dbReference>
<dbReference type="SMART" id="SM00867">
    <property type="entry name" value="YceI"/>
    <property type="match status" value="1"/>
</dbReference>
<reference evidence="3" key="2">
    <citation type="submission" date="2020-09" db="EMBL/GenBank/DDBJ databases">
        <authorList>
            <person name="Sun Q."/>
            <person name="Zhou Y."/>
        </authorList>
    </citation>
    <scope>NUCLEOTIDE SEQUENCE</scope>
    <source>
        <strain evidence="3">CGMCC 1.15448</strain>
    </source>
</reference>
<evidence type="ECO:0000313" key="3">
    <source>
        <dbReference type="EMBL" id="GGA94122.1"/>
    </source>
</evidence>
<dbReference type="PANTHER" id="PTHR34406">
    <property type="entry name" value="PROTEIN YCEI"/>
    <property type="match status" value="1"/>
</dbReference>
<proteinExistence type="predicted"/>
<protein>
    <submittedName>
        <fullName evidence="3">Polyisoprenoid-binding protein</fullName>
    </submittedName>
</protein>
<accession>A0A8J2UBE3</accession>
<dbReference type="PANTHER" id="PTHR34406:SF1">
    <property type="entry name" value="PROTEIN YCEI"/>
    <property type="match status" value="1"/>
</dbReference>
<dbReference type="Proteomes" id="UP000607559">
    <property type="component" value="Unassembled WGS sequence"/>
</dbReference>
<feature type="chain" id="PRO_5035284044" evidence="1">
    <location>
        <begin position="21"/>
        <end position="177"/>
    </location>
</feature>
<dbReference type="Pfam" id="PF04264">
    <property type="entry name" value="YceI"/>
    <property type="match status" value="1"/>
</dbReference>
<evidence type="ECO:0000259" key="2">
    <source>
        <dbReference type="SMART" id="SM00867"/>
    </source>
</evidence>
<organism evidence="3 4">
    <name type="scientific">Puia dinghuensis</name>
    <dbReference type="NCBI Taxonomy" id="1792502"/>
    <lineage>
        <taxon>Bacteria</taxon>
        <taxon>Pseudomonadati</taxon>
        <taxon>Bacteroidota</taxon>
        <taxon>Chitinophagia</taxon>
        <taxon>Chitinophagales</taxon>
        <taxon>Chitinophagaceae</taxon>
        <taxon>Puia</taxon>
    </lineage>
</organism>